<dbReference type="Proteomes" id="UP001066276">
    <property type="component" value="Chromosome 5"/>
</dbReference>
<sequence length="129" mass="13723">MENKDTQQLILKISRGAWPDRRARWPSLREALPGPGPFIRIFSHLTVLAGASLVHPARRSPWTALGGSGAAVRPEQLRRDAGGPAVGRASARKVQGGRADAEARDCSRRCVPGSGAVQDAERAGRRGGP</sequence>
<dbReference type="AlphaFoldDB" id="A0AAV7RLJ9"/>
<comment type="caution">
    <text evidence="2">The sequence shown here is derived from an EMBL/GenBank/DDBJ whole genome shotgun (WGS) entry which is preliminary data.</text>
</comment>
<evidence type="ECO:0000313" key="2">
    <source>
        <dbReference type="EMBL" id="KAJ1152417.1"/>
    </source>
</evidence>
<reference evidence="2" key="1">
    <citation type="journal article" date="2022" name="bioRxiv">
        <title>Sequencing and chromosome-scale assembly of the giantPleurodeles waltlgenome.</title>
        <authorList>
            <person name="Brown T."/>
            <person name="Elewa A."/>
            <person name="Iarovenko S."/>
            <person name="Subramanian E."/>
            <person name="Araus A.J."/>
            <person name="Petzold A."/>
            <person name="Susuki M."/>
            <person name="Suzuki K.-i.T."/>
            <person name="Hayashi T."/>
            <person name="Toyoda A."/>
            <person name="Oliveira C."/>
            <person name="Osipova E."/>
            <person name="Leigh N.D."/>
            <person name="Simon A."/>
            <person name="Yun M.H."/>
        </authorList>
    </citation>
    <scope>NUCLEOTIDE SEQUENCE</scope>
    <source>
        <strain evidence="2">20211129_DDA</strain>
        <tissue evidence="2">Liver</tissue>
    </source>
</reference>
<protein>
    <submittedName>
        <fullName evidence="2">Uncharacterized protein</fullName>
    </submittedName>
</protein>
<evidence type="ECO:0000256" key="1">
    <source>
        <dbReference type="SAM" id="MobiDB-lite"/>
    </source>
</evidence>
<accession>A0AAV7RLJ9</accession>
<feature type="compositionally biased region" description="Basic and acidic residues" evidence="1">
    <location>
        <begin position="99"/>
        <end position="108"/>
    </location>
</feature>
<proteinExistence type="predicted"/>
<name>A0AAV7RLJ9_PLEWA</name>
<evidence type="ECO:0000313" key="3">
    <source>
        <dbReference type="Proteomes" id="UP001066276"/>
    </source>
</evidence>
<organism evidence="2 3">
    <name type="scientific">Pleurodeles waltl</name>
    <name type="common">Iberian ribbed newt</name>
    <dbReference type="NCBI Taxonomy" id="8319"/>
    <lineage>
        <taxon>Eukaryota</taxon>
        <taxon>Metazoa</taxon>
        <taxon>Chordata</taxon>
        <taxon>Craniata</taxon>
        <taxon>Vertebrata</taxon>
        <taxon>Euteleostomi</taxon>
        <taxon>Amphibia</taxon>
        <taxon>Batrachia</taxon>
        <taxon>Caudata</taxon>
        <taxon>Salamandroidea</taxon>
        <taxon>Salamandridae</taxon>
        <taxon>Pleurodelinae</taxon>
        <taxon>Pleurodeles</taxon>
    </lineage>
</organism>
<keyword evidence="3" id="KW-1185">Reference proteome</keyword>
<gene>
    <name evidence="2" type="ORF">NDU88_005192</name>
</gene>
<feature type="compositionally biased region" description="Basic and acidic residues" evidence="1">
    <location>
        <begin position="119"/>
        <end position="129"/>
    </location>
</feature>
<dbReference type="EMBL" id="JANPWB010000009">
    <property type="protein sequence ID" value="KAJ1152417.1"/>
    <property type="molecule type" value="Genomic_DNA"/>
</dbReference>
<feature type="region of interest" description="Disordered" evidence="1">
    <location>
        <begin position="59"/>
        <end position="129"/>
    </location>
</feature>